<dbReference type="GO" id="GO:0016020">
    <property type="term" value="C:membrane"/>
    <property type="evidence" value="ECO:0007669"/>
    <property type="project" value="UniProtKB-SubCell"/>
</dbReference>
<evidence type="ECO:0000259" key="6">
    <source>
        <dbReference type="Pfam" id="PF02931"/>
    </source>
</evidence>
<dbReference type="SUPFAM" id="SSF90112">
    <property type="entry name" value="Neurotransmitter-gated ion-channel transmembrane pore"/>
    <property type="match status" value="1"/>
</dbReference>
<dbReference type="WBParaSite" id="SVE_0070700.1">
    <property type="protein sequence ID" value="SVE_0070700.1"/>
    <property type="gene ID" value="SVE_0070700"/>
</dbReference>
<evidence type="ECO:0000313" key="8">
    <source>
        <dbReference type="Proteomes" id="UP000035680"/>
    </source>
</evidence>
<accession>A0A0K0EW08</accession>
<dbReference type="InterPro" id="IPR018000">
    <property type="entry name" value="Neurotransmitter_ion_chnl_CS"/>
</dbReference>
<keyword evidence="5" id="KW-0407">Ion channel</keyword>
<keyword evidence="4 5" id="KW-0472">Membrane</keyword>
<dbReference type="GO" id="GO:0004888">
    <property type="term" value="F:transmembrane signaling receptor activity"/>
    <property type="evidence" value="ECO:0007669"/>
    <property type="project" value="InterPro"/>
</dbReference>
<dbReference type="SUPFAM" id="SSF63712">
    <property type="entry name" value="Nicotinic receptor ligand binding domain-like"/>
    <property type="match status" value="1"/>
</dbReference>
<dbReference type="InterPro" id="IPR006202">
    <property type="entry name" value="Neur_chan_lig-bd"/>
</dbReference>
<dbReference type="Pfam" id="PF02932">
    <property type="entry name" value="Neur_chan_memb"/>
    <property type="match status" value="1"/>
</dbReference>
<keyword evidence="2 5" id="KW-0812">Transmembrane</keyword>
<dbReference type="InterPro" id="IPR036719">
    <property type="entry name" value="Neuro-gated_channel_TM_sf"/>
</dbReference>
<evidence type="ECO:0000256" key="1">
    <source>
        <dbReference type="ARBA" id="ARBA00004141"/>
    </source>
</evidence>
<organism evidence="8 9">
    <name type="scientific">Strongyloides venezuelensis</name>
    <name type="common">Threadworm</name>
    <dbReference type="NCBI Taxonomy" id="75913"/>
    <lineage>
        <taxon>Eukaryota</taxon>
        <taxon>Metazoa</taxon>
        <taxon>Ecdysozoa</taxon>
        <taxon>Nematoda</taxon>
        <taxon>Chromadorea</taxon>
        <taxon>Rhabditida</taxon>
        <taxon>Tylenchina</taxon>
        <taxon>Panagrolaimomorpha</taxon>
        <taxon>Strongyloidoidea</taxon>
        <taxon>Strongyloididae</taxon>
        <taxon>Strongyloides</taxon>
    </lineage>
</organism>
<dbReference type="CDD" id="cd19051">
    <property type="entry name" value="LGIC_TM_cation"/>
    <property type="match status" value="1"/>
</dbReference>
<reference evidence="8" key="1">
    <citation type="submission" date="2014-07" db="EMBL/GenBank/DDBJ databases">
        <authorList>
            <person name="Martin A.A"/>
            <person name="De Silva N."/>
        </authorList>
    </citation>
    <scope>NUCLEOTIDE SEQUENCE</scope>
</reference>
<feature type="transmembrane region" description="Helical" evidence="5">
    <location>
        <begin position="168"/>
        <end position="189"/>
    </location>
</feature>
<dbReference type="AlphaFoldDB" id="A0A0K0EW08"/>
<evidence type="ECO:0000256" key="5">
    <source>
        <dbReference type="RuleBase" id="RU000687"/>
    </source>
</evidence>
<evidence type="ECO:0000256" key="4">
    <source>
        <dbReference type="ARBA" id="ARBA00023136"/>
    </source>
</evidence>
<comment type="subcellular location">
    <subcellularLocation>
        <location evidence="1">Membrane</location>
        <topology evidence="1">Multi-pass membrane protein</topology>
    </subcellularLocation>
</comment>
<keyword evidence="5" id="KW-0813">Transport</keyword>
<proteinExistence type="inferred from homology"/>
<dbReference type="STRING" id="75913.A0A0K0EW08"/>
<comment type="similarity">
    <text evidence="5">Belongs to the ligand-gated ion channel (TC 1.A.9) family.</text>
</comment>
<dbReference type="GO" id="GO:0005230">
    <property type="term" value="F:extracellular ligand-gated monoatomic ion channel activity"/>
    <property type="evidence" value="ECO:0007669"/>
    <property type="project" value="InterPro"/>
</dbReference>
<dbReference type="Gene3D" id="1.20.58.390">
    <property type="entry name" value="Neurotransmitter-gated ion-channel transmembrane domain"/>
    <property type="match status" value="1"/>
</dbReference>
<dbReference type="Pfam" id="PF02931">
    <property type="entry name" value="Neur_chan_LBD"/>
    <property type="match status" value="1"/>
</dbReference>
<sequence>MDKRIKYNKYWSDEFLRWNPSNYEGAEEIFLSSNDIWIPEFSLYYSLNFNDAVRLQSNNDVRVNYTGAVRFFIPFSTNSLCQLNVAFFPYDIQTCTLLFGSWAHSNDSIKYSLYSKNLSLIDFYDNQEWELDKVNSQISADGFLYDYLDPPLFWDMVIIDLVVSRQSFYYVFNLVIPSTIITFVAVIGFHTPSTSGRVRDAKFRLGIMTLMSMSVILLAIVEDMPKFSMSSTRKGRGSFSGIPLIGLYYFILLAIIGLSTVTTSMFVFLERDVRRKHVIPWYLNWLSFDIPARNQMNHNVVYNEINGSVSKPPKESYYTNAEGTALITSSSESNVSVGRNNRMKDCALSMVQLVSNNSDNPYQDTSTTYYNDNAIVNSTTTDTAKDIANGRFNIQKGKMIINPMNNVPHFQVDIFQQNLSNVLSSMLSILSTISGTCMNVRKEMSNMVPQDDYNGKWQVVIRRLELISLMFYITLLFSTMFLFFYHDWYCAVGHNPCGQQNLKCPWMHVNPNDPSCLP</sequence>
<keyword evidence="8" id="KW-1185">Reference proteome</keyword>
<evidence type="ECO:0000313" key="9">
    <source>
        <dbReference type="WBParaSite" id="SVE_0070700.1"/>
    </source>
</evidence>
<dbReference type="InterPro" id="IPR006201">
    <property type="entry name" value="Neur_channel"/>
</dbReference>
<dbReference type="PANTHER" id="PTHR18945">
    <property type="entry name" value="NEUROTRANSMITTER GATED ION CHANNEL"/>
    <property type="match status" value="1"/>
</dbReference>
<evidence type="ECO:0000259" key="7">
    <source>
        <dbReference type="Pfam" id="PF02932"/>
    </source>
</evidence>
<evidence type="ECO:0000256" key="3">
    <source>
        <dbReference type="ARBA" id="ARBA00022989"/>
    </source>
</evidence>
<feature type="transmembrane region" description="Helical" evidence="5">
    <location>
        <begin position="241"/>
        <end position="269"/>
    </location>
</feature>
<dbReference type="PRINTS" id="PR00252">
    <property type="entry name" value="NRIONCHANNEL"/>
</dbReference>
<reference evidence="9" key="2">
    <citation type="submission" date="2015-08" db="UniProtKB">
        <authorList>
            <consortium name="WormBaseParasite"/>
        </authorList>
    </citation>
    <scope>IDENTIFICATION</scope>
</reference>
<dbReference type="Gene3D" id="2.70.170.10">
    <property type="entry name" value="Neurotransmitter-gated ion-channel ligand-binding domain"/>
    <property type="match status" value="1"/>
</dbReference>
<dbReference type="FunFam" id="1.20.58.390:FF:000062">
    <property type="entry name" value="Neurotransmitter-gated ion-channel transmembrane region"/>
    <property type="match status" value="1"/>
</dbReference>
<evidence type="ECO:0000256" key="2">
    <source>
        <dbReference type="ARBA" id="ARBA00022692"/>
    </source>
</evidence>
<dbReference type="InterPro" id="IPR036734">
    <property type="entry name" value="Neur_chan_lig-bd_sf"/>
</dbReference>
<dbReference type="PROSITE" id="PS00236">
    <property type="entry name" value="NEUROTR_ION_CHANNEL"/>
    <property type="match status" value="1"/>
</dbReference>
<feature type="domain" description="Neurotransmitter-gated ion-channel transmembrane" evidence="7">
    <location>
        <begin position="174"/>
        <end position="363"/>
    </location>
</feature>
<feature type="domain" description="Neurotransmitter-gated ion-channel ligand-binding" evidence="6">
    <location>
        <begin position="5"/>
        <end position="165"/>
    </location>
</feature>
<keyword evidence="3 5" id="KW-1133">Transmembrane helix</keyword>
<feature type="transmembrane region" description="Helical" evidence="5">
    <location>
        <begin position="466"/>
        <end position="485"/>
    </location>
</feature>
<dbReference type="CDD" id="cd18989">
    <property type="entry name" value="LGIC_ECD_cation"/>
    <property type="match status" value="1"/>
</dbReference>
<dbReference type="InterPro" id="IPR038050">
    <property type="entry name" value="Neuro_actylchol_rec"/>
</dbReference>
<dbReference type="InterPro" id="IPR006029">
    <property type="entry name" value="Neurotrans-gated_channel_TM"/>
</dbReference>
<feature type="transmembrane region" description="Helical" evidence="5">
    <location>
        <begin position="201"/>
        <end position="221"/>
    </location>
</feature>
<keyword evidence="5" id="KW-0406">Ion transport</keyword>
<protein>
    <submittedName>
        <fullName evidence="9">Neur_chan_LBD domain-containing protein</fullName>
    </submittedName>
</protein>
<dbReference type="Proteomes" id="UP000035680">
    <property type="component" value="Unassembled WGS sequence"/>
</dbReference>
<name>A0A0K0EW08_STRVS</name>